<dbReference type="AlphaFoldDB" id="A0AAD2FGD7"/>
<name>A0AAD2FGD7_9STRA</name>
<gene>
    <name evidence="3" type="ORF">CYCCA115_LOCUS1586</name>
</gene>
<feature type="chain" id="PRO_5042125409" description="Secreted protein" evidence="2">
    <location>
        <begin position="21"/>
        <end position="182"/>
    </location>
</feature>
<feature type="region of interest" description="Disordered" evidence="1">
    <location>
        <begin position="99"/>
        <end position="121"/>
    </location>
</feature>
<keyword evidence="4" id="KW-1185">Reference proteome</keyword>
<organism evidence="3 4">
    <name type="scientific">Cylindrotheca closterium</name>
    <dbReference type="NCBI Taxonomy" id="2856"/>
    <lineage>
        <taxon>Eukaryota</taxon>
        <taxon>Sar</taxon>
        <taxon>Stramenopiles</taxon>
        <taxon>Ochrophyta</taxon>
        <taxon>Bacillariophyta</taxon>
        <taxon>Bacillariophyceae</taxon>
        <taxon>Bacillariophycidae</taxon>
        <taxon>Bacillariales</taxon>
        <taxon>Bacillariaceae</taxon>
        <taxon>Cylindrotheca</taxon>
    </lineage>
</organism>
<keyword evidence="2" id="KW-0732">Signal</keyword>
<comment type="caution">
    <text evidence="3">The sequence shown here is derived from an EMBL/GenBank/DDBJ whole genome shotgun (WGS) entry which is preliminary data.</text>
</comment>
<feature type="compositionally biased region" description="Polar residues" evidence="1">
    <location>
        <begin position="99"/>
        <end position="110"/>
    </location>
</feature>
<feature type="signal peptide" evidence="2">
    <location>
        <begin position="1"/>
        <end position="20"/>
    </location>
</feature>
<proteinExistence type="predicted"/>
<dbReference type="EMBL" id="CAKOGP040000069">
    <property type="protein sequence ID" value="CAJ1929002.1"/>
    <property type="molecule type" value="Genomic_DNA"/>
</dbReference>
<evidence type="ECO:0000313" key="3">
    <source>
        <dbReference type="EMBL" id="CAJ1929002.1"/>
    </source>
</evidence>
<protein>
    <recommendedName>
        <fullName evidence="5">Secreted protein</fullName>
    </recommendedName>
</protein>
<accession>A0AAD2FGD7</accession>
<evidence type="ECO:0000256" key="1">
    <source>
        <dbReference type="SAM" id="MobiDB-lite"/>
    </source>
</evidence>
<sequence length="182" mass="19630">MNPLYAIAISIFLFVRSSQGIEIMAADDETPGSMFDDTVDNAKTGMSSMREKVTDATDDMKEAFYSKTEKMGDNTKTGMDNLREKVIEAAGDMKEAVSGNTEKTVDSSPKSTEEAGSQVGDAIDLGVQYVKDATKERSTSEKIRESAKEAGSTLGGMIDSVVQKVMNTIIRPDDSAKCKSNI</sequence>
<dbReference type="Proteomes" id="UP001295423">
    <property type="component" value="Unassembled WGS sequence"/>
</dbReference>
<evidence type="ECO:0000313" key="4">
    <source>
        <dbReference type="Proteomes" id="UP001295423"/>
    </source>
</evidence>
<reference evidence="3" key="1">
    <citation type="submission" date="2023-08" db="EMBL/GenBank/DDBJ databases">
        <authorList>
            <person name="Audoor S."/>
            <person name="Bilcke G."/>
        </authorList>
    </citation>
    <scope>NUCLEOTIDE SEQUENCE</scope>
</reference>
<evidence type="ECO:0008006" key="5">
    <source>
        <dbReference type="Google" id="ProtNLM"/>
    </source>
</evidence>
<dbReference type="SUPFAM" id="SSF58113">
    <property type="entry name" value="Apolipoprotein A-I"/>
    <property type="match status" value="1"/>
</dbReference>
<evidence type="ECO:0000256" key="2">
    <source>
        <dbReference type="SAM" id="SignalP"/>
    </source>
</evidence>
<dbReference type="Gene3D" id="1.20.120.20">
    <property type="entry name" value="Apolipoprotein"/>
    <property type="match status" value="1"/>
</dbReference>